<dbReference type="EMBL" id="CZAW01000153">
    <property type="protein sequence ID" value="CUQ25883.1"/>
    <property type="molecule type" value="Genomic_DNA"/>
</dbReference>
<sequence length="74" mass="8028">MEKRKLSGKTILKLVGALLALAYLGFCLYAGITGKFPNMHKAEHVMHFGDLKNWVSGGISAVMIFALCITSTVN</sequence>
<dbReference type="AlphaFoldDB" id="A0A174UTU5"/>
<accession>A0A174UTU5</accession>
<evidence type="ECO:0000256" key="1">
    <source>
        <dbReference type="SAM" id="Phobius"/>
    </source>
</evidence>
<feature type="transmembrane region" description="Helical" evidence="1">
    <location>
        <begin position="12"/>
        <end position="34"/>
    </location>
</feature>
<dbReference type="RefSeq" id="WP_055154362.1">
    <property type="nucleotide sequence ID" value="NZ_AP031426.1"/>
</dbReference>
<name>A0A174UTU5_9FIRM</name>
<keyword evidence="1" id="KW-1133">Transmembrane helix</keyword>
<evidence type="ECO:0000313" key="2">
    <source>
        <dbReference type="EMBL" id="CUQ25883.1"/>
    </source>
</evidence>
<keyword evidence="1" id="KW-0472">Membrane</keyword>
<proteinExistence type="predicted"/>
<evidence type="ECO:0000313" key="3">
    <source>
        <dbReference type="Proteomes" id="UP000095712"/>
    </source>
</evidence>
<dbReference type="Proteomes" id="UP000095712">
    <property type="component" value="Unassembled WGS sequence"/>
</dbReference>
<organism evidence="2 3">
    <name type="scientific">Blautia wexlerae</name>
    <dbReference type="NCBI Taxonomy" id="418240"/>
    <lineage>
        <taxon>Bacteria</taxon>
        <taxon>Bacillati</taxon>
        <taxon>Bacillota</taxon>
        <taxon>Clostridia</taxon>
        <taxon>Lachnospirales</taxon>
        <taxon>Lachnospiraceae</taxon>
        <taxon>Blautia</taxon>
    </lineage>
</organism>
<protein>
    <submittedName>
        <fullName evidence="2">Uncharacterized protein</fullName>
    </submittedName>
</protein>
<gene>
    <name evidence="2" type="ORF">ERS852523_04533</name>
</gene>
<keyword evidence="1" id="KW-0812">Transmembrane</keyword>
<feature type="transmembrane region" description="Helical" evidence="1">
    <location>
        <begin position="54"/>
        <end position="73"/>
    </location>
</feature>
<reference evidence="2 3" key="1">
    <citation type="submission" date="2015-09" db="EMBL/GenBank/DDBJ databases">
        <authorList>
            <consortium name="Pathogen Informatics"/>
        </authorList>
    </citation>
    <scope>NUCLEOTIDE SEQUENCE [LARGE SCALE GENOMIC DNA]</scope>
    <source>
        <strain evidence="2 3">2789STDY5834911</strain>
    </source>
</reference>